<dbReference type="Pfam" id="PF08245">
    <property type="entry name" value="Mur_ligase_M"/>
    <property type="match status" value="1"/>
</dbReference>
<evidence type="ECO:0000313" key="11">
    <source>
        <dbReference type="EMBL" id="MFC3701241.1"/>
    </source>
</evidence>
<keyword evidence="5 7" id="KW-0547">Nucleotide-binding</keyword>
<dbReference type="InterPro" id="IPR004101">
    <property type="entry name" value="Mur_ligase_C"/>
</dbReference>
<keyword evidence="6 7" id="KW-0067">ATP-binding</keyword>
<dbReference type="HAMAP" id="MF_00639">
    <property type="entry name" value="MurD"/>
    <property type="match status" value="1"/>
</dbReference>
<dbReference type="PANTHER" id="PTHR43692:SF1">
    <property type="entry name" value="UDP-N-ACETYLMURAMOYLALANINE--D-GLUTAMATE LIGASE"/>
    <property type="match status" value="1"/>
</dbReference>
<dbReference type="InterPro" id="IPR036565">
    <property type="entry name" value="Mur-like_cat_sf"/>
</dbReference>
<dbReference type="SUPFAM" id="SSF53244">
    <property type="entry name" value="MurD-like peptide ligases, peptide-binding domain"/>
    <property type="match status" value="1"/>
</dbReference>
<organism evidence="11 12">
    <name type="scientific">Reinekea marina</name>
    <dbReference type="NCBI Taxonomy" id="1310421"/>
    <lineage>
        <taxon>Bacteria</taxon>
        <taxon>Pseudomonadati</taxon>
        <taxon>Pseudomonadota</taxon>
        <taxon>Gammaproteobacteria</taxon>
        <taxon>Oceanospirillales</taxon>
        <taxon>Saccharospirillaceae</taxon>
        <taxon>Reinekea</taxon>
    </lineage>
</organism>
<keyword evidence="7 8" id="KW-0133">Cell shape</keyword>
<keyword evidence="7 8" id="KW-0573">Peptidoglycan synthesis</keyword>
<keyword evidence="7 8" id="KW-0131">Cell cycle</keyword>
<dbReference type="InterPro" id="IPR013221">
    <property type="entry name" value="Mur_ligase_cen"/>
</dbReference>
<dbReference type="InterPro" id="IPR005762">
    <property type="entry name" value="MurD"/>
</dbReference>
<dbReference type="SUPFAM" id="SSF51984">
    <property type="entry name" value="MurCD N-terminal domain"/>
    <property type="match status" value="1"/>
</dbReference>
<dbReference type="Gene3D" id="3.40.1190.10">
    <property type="entry name" value="Mur-like, catalytic domain"/>
    <property type="match status" value="1"/>
</dbReference>
<dbReference type="SUPFAM" id="SSF53623">
    <property type="entry name" value="MurD-like peptide ligases, catalytic domain"/>
    <property type="match status" value="1"/>
</dbReference>
<dbReference type="PANTHER" id="PTHR43692">
    <property type="entry name" value="UDP-N-ACETYLMURAMOYLALANINE--D-GLUTAMATE LIGASE"/>
    <property type="match status" value="1"/>
</dbReference>
<keyword evidence="4 7" id="KW-0436">Ligase</keyword>
<sequence>MSLIAADKHYCVVGLGMTGVSCVRYLAARGKSFSVIDSRQNPPGLDEITRDFPDVTVLTGRFDEAFLARANTLVMSPGVALATPEIQTAIKNGAQVTSDIELFLSEFSGQVIAITGSNAKSTVTRWMGLALENGNKKALIGGNIGNAVLDHVDEAFDVAVLELSSFQLELLPKLNADVACVLNISEDHLDRYDSMAHYQQAKQRIYFGTQHAVFNRADVMTAPLVPDSVKVTSFALDEPDLNQYGVRLENNQRVICKGFESIMTVNELALPGEHNIANAMAVIALADAVDNDRQATISALKTFSGLPHRCEEVGTIDGVRYFNDSKSTNVGSTLAAINGLGKPEKNIVLLLGGQGKNQDFSPLVNAVAAVCKKVICFGEDGEALSRLISGSLLVETMNQALDLAKTIAESGEIVLLSPACASFDQFKNFEARGNEFVTWVETAK</sequence>
<comment type="similarity">
    <text evidence="7">Belongs to the MurCDEF family.</text>
</comment>
<dbReference type="Proteomes" id="UP001595710">
    <property type="component" value="Unassembled WGS sequence"/>
</dbReference>
<keyword evidence="7 8" id="KW-0132">Cell division</keyword>
<reference evidence="12" key="1">
    <citation type="journal article" date="2019" name="Int. J. Syst. Evol. Microbiol.">
        <title>The Global Catalogue of Microorganisms (GCM) 10K type strain sequencing project: providing services to taxonomists for standard genome sequencing and annotation.</title>
        <authorList>
            <consortium name="The Broad Institute Genomics Platform"/>
            <consortium name="The Broad Institute Genome Sequencing Center for Infectious Disease"/>
            <person name="Wu L."/>
            <person name="Ma J."/>
        </authorList>
    </citation>
    <scope>NUCLEOTIDE SEQUENCE [LARGE SCALE GENOMIC DNA]</scope>
    <source>
        <strain evidence="12">CECT 8288</strain>
    </source>
</reference>
<evidence type="ECO:0000259" key="9">
    <source>
        <dbReference type="Pfam" id="PF02875"/>
    </source>
</evidence>
<comment type="pathway">
    <text evidence="2 7 8">Cell wall biogenesis; peptidoglycan biosynthesis.</text>
</comment>
<evidence type="ECO:0000256" key="4">
    <source>
        <dbReference type="ARBA" id="ARBA00022598"/>
    </source>
</evidence>
<comment type="caution">
    <text evidence="11">The sequence shown here is derived from an EMBL/GenBank/DDBJ whole genome shotgun (WGS) entry which is preliminary data.</text>
</comment>
<dbReference type="InterPro" id="IPR036615">
    <property type="entry name" value="Mur_ligase_C_dom_sf"/>
</dbReference>
<evidence type="ECO:0000256" key="2">
    <source>
        <dbReference type="ARBA" id="ARBA00004752"/>
    </source>
</evidence>
<gene>
    <name evidence="7 11" type="primary">murD</name>
    <name evidence="11" type="ORF">ACFOND_06260</name>
</gene>
<evidence type="ECO:0000256" key="6">
    <source>
        <dbReference type="ARBA" id="ARBA00022840"/>
    </source>
</evidence>
<dbReference type="GO" id="GO:0008764">
    <property type="term" value="F:UDP-N-acetylmuramoylalanine-D-glutamate ligase activity"/>
    <property type="evidence" value="ECO:0007669"/>
    <property type="project" value="UniProtKB-EC"/>
</dbReference>
<evidence type="ECO:0000313" key="12">
    <source>
        <dbReference type="Proteomes" id="UP001595710"/>
    </source>
</evidence>
<dbReference type="NCBIfam" id="TIGR01087">
    <property type="entry name" value="murD"/>
    <property type="match status" value="1"/>
</dbReference>
<evidence type="ECO:0000259" key="10">
    <source>
        <dbReference type="Pfam" id="PF08245"/>
    </source>
</evidence>
<keyword evidence="3 7" id="KW-0963">Cytoplasm</keyword>
<dbReference type="Gene3D" id="3.40.50.720">
    <property type="entry name" value="NAD(P)-binding Rossmann-like Domain"/>
    <property type="match status" value="1"/>
</dbReference>
<evidence type="ECO:0000256" key="7">
    <source>
        <dbReference type="HAMAP-Rule" id="MF_00639"/>
    </source>
</evidence>
<feature type="binding site" evidence="7">
    <location>
        <begin position="116"/>
        <end position="122"/>
    </location>
    <ligand>
        <name>ATP</name>
        <dbReference type="ChEBI" id="CHEBI:30616"/>
    </ligand>
</feature>
<dbReference type="RefSeq" id="WP_290282754.1">
    <property type="nucleotide sequence ID" value="NZ_JAUFQI010000001.1"/>
</dbReference>
<name>A0ABV7WPU1_9GAMM</name>
<dbReference type="Pfam" id="PF21799">
    <property type="entry name" value="MurD-like_N"/>
    <property type="match status" value="1"/>
</dbReference>
<accession>A0ABV7WPU1</accession>
<dbReference type="EC" id="6.3.2.9" evidence="7 8"/>
<comment type="subcellular location">
    <subcellularLocation>
        <location evidence="1 7 8">Cytoplasm</location>
    </subcellularLocation>
</comment>
<evidence type="ECO:0000256" key="3">
    <source>
        <dbReference type="ARBA" id="ARBA00022490"/>
    </source>
</evidence>
<dbReference type="Pfam" id="PF02875">
    <property type="entry name" value="Mur_ligase_C"/>
    <property type="match status" value="1"/>
</dbReference>
<keyword evidence="7 8" id="KW-0961">Cell wall biogenesis/degradation</keyword>
<keyword evidence="12" id="KW-1185">Reference proteome</keyword>
<evidence type="ECO:0000256" key="1">
    <source>
        <dbReference type="ARBA" id="ARBA00004496"/>
    </source>
</evidence>
<evidence type="ECO:0000256" key="8">
    <source>
        <dbReference type="RuleBase" id="RU003664"/>
    </source>
</evidence>
<proteinExistence type="inferred from homology"/>
<evidence type="ECO:0000256" key="5">
    <source>
        <dbReference type="ARBA" id="ARBA00022741"/>
    </source>
</evidence>
<feature type="domain" description="Mur ligase central" evidence="10">
    <location>
        <begin position="114"/>
        <end position="286"/>
    </location>
</feature>
<dbReference type="Gene3D" id="3.90.190.20">
    <property type="entry name" value="Mur ligase, C-terminal domain"/>
    <property type="match status" value="1"/>
</dbReference>
<feature type="domain" description="Mur ligase C-terminal" evidence="9">
    <location>
        <begin position="308"/>
        <end position="420"/>
    </location>
</feature>
<comment type="catalytic activity">
    <reaction evidence="7 8">
        <text>UDP-N-acetyl-alpha-D-muramoyl-L-alanine + D-glutamate + ATP = UDP-N-acetyl-alpha-D-muramoyl-L-alanyl-D-glutamate + ADP + phosphate + H(+)</text>
        <dbReference type="Rhea" id="RHEA:16429"/>
        <dbReference type="ChEBI" id="CHEBI:15378"/>
        <dbReference type="ChEBI" id="CHEBI:29986"/>
        <dbReference type="ChEBI" id="CHEBI:30616"/>
        <dbReference type="ChEBI" id="CHEBI:43474"/>
        <dbReference type="ChEBI" id="CHEBI:83898"/>
        <dbReference type="ChEBI" id="CHEBI:83900"/>
        <dbReference type="ChEBI" id="CHEBI:456216"/>
        <dbReference type="EC" id="6.3.2.9"/>
    </reaction>
</comment>
<dbReference type="EMBL" id="JBHRYN010000008">
    <property type="protein sequence ID" value="MFC3701241.1"/>
    <property type="molecule type" value="Genomic_DNA"/>
</dbReference>
<protein>
    <recommendedName>
        <fullName evidence="7 8">UDP-N-acetylmuramoylalanine--D-glutamate ligase</fullName>
        <ecNumber evidence="7 8">6.3.2.9</ecNumber>
    </recommendedName>
    <alternativeName>
        <fullName evidence="7">D-glutamic acid-adding enzyme</fullName>
    </alternativeName>
    <alternativeName>
        <fullName evidence="7">UDP-N-acetylmuramoyl-L-alanyl-D-glutamate synthetase</fullName>
    </alternativeName>
</protein>
<comment type="function">
    <text evidence="7 8">Cell wall formation. Catalyzes the addition of glutamate to the nucleotide precursor UDP-N-acetylmuramoyl-L-alanine (UMA).</text>
</comment>